<proteinExistence type="predicted"/>
<feature type="domain" description="FimV N-terminal" evidence="3">
    <location>
        <begin position="21"/>
        <end position="123"/>
    </location>
</feature>
<evidence type="ECO:0000256" key="1">
    <source>
        <dbReference type="SAM" id="MobiDB-lite"/>
    </source>
</evidence>
<comment type="caution">
    <text evidence="4">The sequence shown here is derived from an EMBL/GenBank/DDBJ whole genome shotgun (WGS) entry which is preliminary data.</text>
</comment>
<dbReference type="InterPro" id="IPR057840">
    <property type="entry name" value="FimV_N"/>
</dbReference>
<feature type="chain" id="PRO_5045495179" evidence="2">
    <location>
        <begin position="22"/>
        <end position="704"/>
    </location>
</feature>
<gene>
    <name evidence="4" type="ORF">ACFOLG_07115</name>
</gene>
<dbReference type="Proteomes" id="UP001595741">
    <property type="component" value="Unassembled WGS sequence"/>
</dbReference>
<feature type="signal peptide" evidence="2">
    <location>
        <begin position="1"/>
        <end position="21"/>
    </location>
</feature>
<evidence type="ECO:0000313" key="5">
    <source>
        <dbReference type="Proteomes" id="UP001595741"/>
    </source>
</evidence>
<feature type="compositionally biased region" description="Low complexity" evidence="1">
    <location>
        <begin position="504"/>
        <end position="524"/>
    </location>
</feature>
<keyword evidence="2" id="KW-0732">Signal</keyword>
<evidence type="ECO:0000256" key="2">
    <source>
        <dbReference type="SAM" id="SignalP"/>
    </source>
</evidence>
<accession>A0ABV7RC69</accession>
<protein>
    <submittedName>
        <fullName evidence="4">FimV family protein</fullName>
    </submittedName>
</protein>
<dbReference type="InterPro" id="IPR036779">
    <property type="entry name" value="LysM_dom_sf"/>
</dbReference>
<feature type="region of interest" description="Disordered" evidence="1">
    <location>
        <begin position="504"/>
        <end position="532"/>
    </location>
</feature>
<organism evidence="4 5">
    <name type="scientific">Vogesella facilis</name>
    <dbReference type="NCBI Taxonomy" id="1655232"/>
    <lineage>
        <taxon>Bacteria</taxon>
        <taxon>Pseudomonadati</taxon>
        <taxon>Pseudomonadota</taxon>
        <taxon>Betaproteobacteria</taxon>
        <taxon>Neisseriales</taxon>
        <taxon>Chromobacteriaceae</taxon>
        <taxon>Vogesella</taxon>
    </lineage>
</organism>
<sequence>MRLKALSVALALGLLAPGAHAGLGEVRVLSAAGEPFLAEIPLLDEPGLSDPYASLASAQQYPFLESFSAKAFQLKVMTVEDRPGQYVVRVMGPVMAPDEVLDFALELAWASGREVRAYHAQADATRSPAASFASTDGAQSGERAANSAAAEFLAFGEARVLSAKGVPLQAEIDLLGRWPAELRDEDFVLRPGKGLAGEQLAVRYHQAAGHQWLTLHGQQAQSGDELTFVLETHAHGLQVQRSFSLSPAHAAMGSKQPLPRHIAHAPGGRYQVRAGDTLSQIVSRLAEGTQRRNELALQIVRSNAHAFVAGDPNRLLAGAVLRLPGHAAARPTLAPSLHAKAPSKAAPVPAVEAEPSAAERAQQEAERQRILHLHQAQQRIAQLEAEIRRIAATDREPAKPTKAPASSPAVVAKQDEDLLAALDDWVLTGIGGVSVLSLLAWAVWHRRKQQLRESLAATPARWVPEPAAASSEAVVAALPDSGAEPDVAEAAPAVAPAAVVLAPAASETEPQSESQSESQAESAAVTPLTTSDYPPVAQAQTLPVGDVLAEVDVLLVYGRREQAEQMLRAALQQTPQADEVRYKLLEVLAQAGATEPFESEALDVLAMSGPDSELWQRVQLLGARFDGGNPLYRAAESATPTAAAPFAEPSREPVRQIVRKVNGNEAVPVSALADTDDEAAALARLYREMGDSEMADALLKGDSD</sequence>
<feature type="region of interest" description="Disordered" evidence="1">
    <location>
        <begin position="338"/>
        <end position="364"/>
    </location>
</feature>
<dbReference type="Gene3D" id="3.10.350.10">
    <property type="entry name" value="LysM domain"/>
    <property type="match status" value="1"/>
</dbReference>
<dbReference type="RefSeq" id="WP_386090084.1">
    <property type="nucleotide sequence ID" value="NZ_JBHRXN010000013.1"/>
</dbReference>
<evidence type="ECO:0000313" key="4">
    <source>
        <dbReference type="EMBL" id="MFC3531954.1"/>
    </source>
</evidence>
<dbReference type="Pfam" id="PF25800">
    <property type="entry name" value="FimV_N"/>
    <property type="match status" value="1"/>
</dbReference>
<dbReference type="EMBL" id="JBHRXN010000013">
    <property type="protein sequence ID" value="MFC3531954.1"/>
    <property type="molecule type" value="Genomic_DNA"/>
</dbReference>
<keyword evidence="5" id="KW-1185">Reference proteome</keyword>
<evidence type="ECO:0000259" key="3">
    <source>
        <dbReference type="Pfam" id="PF25800"/>
    </source>
</evidence>
<reference evidence="5" key="1">
    <citation type="journal article" date="2019" name="Int. J. Syst. Evol. Microbiol.">
        <title>The Global Catalogue of Microorganisms (GCM) 10K type strain sequencing project: providing services to taxonomists for standard genome sequencing and annotation.</title>
        <authorList>
            <consortium name="The Broad Institute Genomics Platform"/>
            <consortium name="The Broad Institute Genome Sequencing Center for Infectious Disease"/>
            <person name="Wu L."/>
            <person name="Ma J."/>
        </authorList>
    </citation>
    <scope>NUCLEOTIDE SEQUENCE [LARGE SCALE GENOMIC DNA]</scope>
    <source>
        <strain evidence="5">KCTC 42742</strain>
    </source>
</reference>
<feature type="compositionally biased region" description="Low complexity" evidence="1">
    <location>
        <begin position="339"/>
        <end position="360"/>
    </location>
</feature>
<name>A0ABV7RC69_9NEIS</name>